<name>A0A0U5GDP2_ASPCI</name>
<evidence type="ECO:0000313" key="2">
    <source>
        <dbReference type="Proteomes" id="UP000054771"/>
    </source>
</evidence>
<sequence>MAASHSPITKWAWIPDLELCPRDMRQTRNTGTHCPYAVRLRCGRLRCRLRGKLVRIDPLNGIHNGPTII</sequence>
<keyword evidence="2" id="KW-1185">Reference proteome</keyword>
<accession>A0A0U5GDP2</accession>
<proteinExistence type="predicted"/>
<protein>
    <submittedName>
        <fullName evidence="1">Uncharacterized protein</fullName>
    </submittedName>
</protein>
<organism evidence="1 2">
    <name type="scientific">Aspergillus calidoustus</name>
    <dbReference type="NCBI Taxonomy" id="454130"/>
    <lineage>
        <taxon>Eukaryota</taxon>
        <taxon>Fungi</taxon>
        <taxon>Dikarya</taxon>
        <taxon>Ascomycota</taxon>
        <taxon>Pezizomycotina</taxon>
        <taxon>Eurotiomycetes</taxon>
        <taxon>Eurotiomycetidae</taxon>
        <taxon>Eurotiales</taxon>
        <taxon>Aspergillaceae</taxon>
        <taxon>Aspergillus</taxon>
        <taxon>Aspergillus subgen. Nidulantes</taxon>
    </lineage>
</organism>
<dbReference type="EMBL" id="CDMC01000019">
    <property type="protein sequence ID" value="CEL10513.1"/>
    <property type="molecule type" value="Genomic_DNA"/>
</dbReference>
<reference evidence="2" key="1">
    <citation type="journal article" date="2016" name="Genome Announc.">
        <title>Draft genome sequences of fungus Aspergillus calidoustus.</title>
        <authorList>
            <person name="Horn F."/>
            <person name="Linde J."/>
            <person name="Mattern D.J."/>
            <person name="Walther G."/>
            <person name="Guthke R."/>
            <person name="Scherlach K."/>
            <person name="Martin K."/>
            <person name="Brakhage A.A."/>
            <person name="Petzke L."/>
            <person name="Valiante V."/>
        </authorList>
    </citation>
    <scope>NUCLEOTIDE SEQUENCE [LARGE SCALE GENOMIC DNA]</scope>
    <source>
        <strain evidence="2">SF006504</strain>
    </source>
</reference>
<evidence type="ECO:0000313" key="1">
    <source>
        <dbReference type="EMBL" id="CEL10513.1"/>
    </source>
</evidence>
<dbReference type="Proteomes" id="UP000054771">
    <property type="component" value="Unassembled WGS sequence"/>
</dbReference>
<gene>
    <name evidence="1" type="ORF">ASPCAL13631</name>
</gene>
<dbReference type="AlphaFoldDB" id="A0A0U5GDP2"/>